<feature type="transmembrane region" description="Helical" evidence="6">
    <location>
        <begin position="254"/>
        <end position="272"/>
    </location>
</feature>
<dbReference type="InterPro" id="IPR007271">
    <property type="entry name" value="Nuc_sug_transpt"/>
</dbReference>
<accession>A0ABD3Q330</accession>
<comment type="caution">
    <text evidence="7">The sequence shown here is derived from an EMBL/GenBank/DDBJ whole genome shotgun (WGS) entry which is preliminary data.</text>
</comment>
<feature type="transmembrane region" description="Helical" evidence="6">
    <location>
        <begin position="168"/>
        <end position="188"/>
    </location>
</feature>
<feature type="transmembrane region" description="Helical" evidence="6">
    <location>
        <begin position="368"/>
        <end position="388"/>
    </location>
</feature>
<dbReference type="InterPro" id="IPR037185">
    <property type="entry name" value="EmrE-like"/>
</dbReference>
<dbReference type="GO" id="GO:0016020">
    <property type="term" value="C:membrane"/>
    <property type="evidence" value="ECO:0007669"/>
    <property type="project" value="UniProtKB-SubCell"/>
</dbReference>
<name>A0ABD3Q330_9STRA</name>
<feature type="transmembrane region" description="Helical" evidence="6">
    <location>
        <begin position="125"/>
        <end position="147"/>
    </location>
</feature>
<keyword evidence="2 6" id="KW-0812">Transmembrane</keyword>
<evidence type="ECO:0000256" key="3">
    <source>
        <dbReference type="ARBA" id="ARBA00022989"/>
    </source>
</evidence>
<feature type="transmembrane region" description="Helical" evidence="6">
    <location>
        <begin position="394"/>
        <end position="412"/>
    </location>
</feature>
<feature type="transmembrane region" description="Helical" evidence="6">
    <location>
        <begin position="302"/>
        <end position="321"/>
    </location>
</feature>
<evidence type="ECO:0000256" key="5">
    <source>
        <dbReference type="SAM" id="MobiDB-lite"/>
    </source>
</evidence>
<feature type="transmembrane region" description="Helical" evidence="6">
    <location>
        <begin position="88"/>
        <end position="105"/>
    </location>
</feature>
<dbReference type="PANTHER" id="PTHR10231">
    <property type="entry name" value="NUCLEOTIDE-SUGAR TRANSMEMBRANE TRANSPORTER"/>
    <property type="match status" value="1"/>
</dbReference>
<dbReference type="AlphaFoldDB" id="A0ABD3Q330"/>
<dbReference type="Proteomes" id="UP001530315">
    <property type="component" value="Unassembled WGS sequence"/>
</dbReference>
<dbReference type="Pfam" id="PF04142">
    <property type="entry name" value="Nuc_sug_transp"/>
    <property type="match status" value="2"/>
</dbReference>
<evidence type="ECO:0008006" key="9">
    <source>
        <dbReference type="Google" id="ProtNLM"/>
    </source>
</evidence>
<keyword evidence="4 6" id="KW-0472">Membrane</keyword>
<gene>
    <name evidence="7" type="ORF">ACHAW5_003736</name>
</gene>
<feature type="region of interest" description="Disordered" evidence="5">
    <location>
        <begin position="66"/>
        <end position="85"/>
    </location>
</feature>
<proteinExistence type="predicted"/>
<evidence type="ECO:0000256" key="2">
    <source>
        <dbReference type="ARBA" id="ARBA00022692"/>
    </source>
</evidence>
<evidence type="ECO:0000256" key="4">
    <source>
        <dbReference type="ARBA" id="ARBA00023136"/>
    </source>
</evidence>
<sequence length="420" mass="45558">MANTIAKRYNSSISEESKAVVTSTLRPLETEDHSMMMTRVISYSNDSESTPGGDFRSFPMHELSPETKQSIVPQSSGEPKKGDCEQPLSSGLTAAGFNVLLLLAFQNCSKNILLRFVMKEHPKFLTCAAILGVEGVKLVLSLLYIVLIERRPVTSAVTFMKQDHRNSVLMAVPATLYSIQMTLEYLALGNIDAAVFSVLVQTKLLATAGCSVFILGKKIKKVQLISLVLLMIGVMLCNMKDFGNTESSENSRKGILATLGISACSGFASVYTEKVIKAKRNLNSAGNDKLPSHDQPLKEKYGLAYTQVQLAVVSLVIMGFYCAAMEMDQILEKGLWYGFNGPAFVSIFVSAIGGLIVAAVLKFADAVLKGYATAISVILTGVLSMFLFGTHLNVLYFLGIGNVICSVFLYSANDLDKLLC</sequence>
<keyword evidence="8" id="KW-1185">Reference proteome</keyword>
<keyword evidence="3 6" id="KW-1133">Transmembrane helix</keyword>
<feature type="transmembrane region" description="Helical" evidence="6">
    <location>
        <begin position="341"/>
        <end position="361"/>
    </location>
</feature>
<feature type="compositionally biased region" description="Polar residues" evidence="5">
    <location>
        <begin position="66"/>
        <end position="77"/>
    </location>
</feature>
<feature type="transmembrane region" description="Helical" evidence="6">
    <location>
        <begin position="194"/>
        <end position="215"/>
    </location>
</feature>
<comment type="subcellular location">
    <subcellularLocation>
        <location evidence="1">Membrane</location>
        <topology evidence="1">Multi-pass membrane protein</topology>
    </subcellularLocation>
</comment>
<evidence type="ECO:0000256" key="1">
    <source>
        <dbReference type="ARBA" id="ARBA00004141"/>
    </source>
</evidence>
<protein>
    <recommendedName>
        <fullName evidence="9">UDP-N-acetylglucosamine transporter</fullName>
    </recommendedName>
</protein>
<evidence type="ECO:0000313" key="7">
    <source>
        <dbReference type="EMBL" id="KAL3794727.1"/>
    </source>
</evidence>
<dbReference type="SUPFAM" id="SSF103481">
    <property type="entry name" value="Multidrug resistance efflux transporter EmrE"/>
    <property type="match status" value="2"/>
</dbReference>
<evidence type="ECO:0000256" key="6">
    <source>
        <dbReference type="SAM" id="Phobius"/>
    </source>
</evidence>
<organism evidence="7 8">
    <name type="scientific">Stephanodiscus triporus</name>
    <dbReference type="NCBI Taxonomy" id="2934178"/>
    <lineage>
        <taxon>Eukaryota</taxon>
        <taxon>Sar</taxon>
        <taxon>Stramenopiles</taxon>
        <taxon>Ochrophyta</taxon>
        <taxon>Bacillariophyta</taxon>
        <taxon>Coscinodiscophyceae</taxon>
        <taxon>Thalassiosirophycidae</taxon>
        <taxon>Stephanodiscales</taxon>
        <taxon>Stephanodiscaceae</taxon>
        <taxon>Stephanodiscus</taxon>
    </lineage>
</organism>
<dbReference type="EMBL" id="JALLAZ020000455">
    <property type="protein sequence ID" value="KAL3794727.1"/>
    <property type="molecule type" value="Genomic_DNA"/>
</dbReference>
<dbReference type="NCBIfam" id="TIGR00803">
    <property type="entry name" value="nst"/>
    <property type="match status" value="1"/>
</dbReference>
<reference evidence="7 8" key="1">
    <citation type="submission" date="2024-10" db="EMBL/GenBank/DDBJ databases">
        <title>Updated reference genomes for cyclostephanoid diatoms.</title>
        <authorList>
            <person name="Roberts W.R."/>
            <person name="Alverson A.J."/>
        </authorList>
    </citation>
    <scope>NUCLEOTIDE SEQUENCE [LARGE SCALE GENOMIC DNA]</scope>
    <source>
        <strain evidence="7 8">AJA276-08</strain>
    </source>
</reference>
<evidence type="ECO:0000313" key="8">
    <source>
        <dbReference type="Proteomes" id="UP001530315"/>
    </source>
</evidence>
<feature type="transmembrane region" description="Helical" evidence="6">
    <location>
        <begin position="222"/>
        <end position="242"/>
    </location>
</feature>